<evidence type="ECO:0000313" key="3">
    <source>
        <dbReference type="Proteomes" id="UP000322084"/>
    </source>
</evidence>
<dbReference type="InterPro" id="IPR005163">
    <property type="entry name" value="Tri_helical_YiiM-like"/>
</dbReference>
<comment type="caution">
    <text evidence="2">The sequence shown here is derived from an EMBL/GenBank/DDBJ whole genome shotgun (WGS) entry which is preliminary data.</text>
</comment>
<dbReference type="EMBL" id="BKCL01000006">
    <property type="protein sequence ID" value="GEQ98518.1"/>
    <property type="molecule type" value="Genomic_DNA"/>
</dbReference>
<dbReference type="Pfam" id="PF03473">
    <property type="entry name" value="MOSC"/>
    <property type="match status" value="1"/>
</dbReference>
<protein>
    <recommendedName>
        <fullName evidence="1">MOSC domain-containing protein</fullName>
    </recommendedName>
</protein>
<dbReference type="InterPro" id="IPR052353">
    <property type="entry name" value="Benzoxazolinone_Detox_Enz"/>
</dbReference>
<dbReference type="Gene3D" id="2.40.33.20">
    <property type="entry name" value="PK beta-barrel domain-like"/>
    <property type="match status" value="1"/>
</dbReference>
<dbReference type="Pfam" id="PF03475">
    <property type="entry name" value="YiiM_3-alpha"/>
    <property type="match status" value="1"/>
</dbReference>
<dbReference type="PANTHER" id="PTHR30212:SF2">
    <property type="entry name" value="PROTEIN YIIM"/>
    <property type="match status" value="1"/>
</dbReference>
<dbReference type="PANTHER" id="PTHR30212">
    <property type="entry name" value="PROTEIN YIIM"/>
    <property type="match status" value="1"/>
</dbReference>
<dbReference type="Proteomes" id="UP000322084">
    <property type="component" value="Unassembled WGS sequence"/>
</dbReference>
<sequence length="140" mass="16006">MGLIESQICIGDIFHMGTALVQVSQGRQPCWRLNERFSMPAMARRVQETGRTGWYYRVLEDGDVTVGDRLVLVERPLPDWSLSRILQVLYRDTDNKSALSALADMELLADSWRSLARKRLERGGVEDWAQRLNTPDKSPT</sequence>
<proteinExistence type="predicted"/>
<evidence type="ECO:0000259" key="1">
    <source>
        <dbReference type="PROSITE" id="PS51340"/>
    </source>
</evidence>
<evidence type="ECO:0000313" key="2">
    <source>
        <dbReference type="EMBL" id="GEQ98518.1"/>
    </source>
</evidence>
<reference evidence="2 3" key="1">
    <citation type="submission" date="2019-09" db="EMBL/GenBank/DDBJ databases">
        <title>NBRP : Genome information of microbial organism related human and environment.</title>
        <authorList>
            <person name="Hattori M."/>
            <person name="Oshima K."/>
            <person name="Inaba H."/>
            <person name="Suda W."/>
            <person name="Sakamoto M."/>
            <person name="Iino T."/>
            <person name="Kitahara M."/>
            <person name="Oshida Y."/>
            <person name="Iida T."/>
            <person name="Kudo T."/>
            <person name="Itoh T."/>
            <person name="Ohkuma M."/>
        </authorList>
    </citation>
    <scope>NUCLEOTIDE SEQUENCE [LARGE SCALE GENOMIC DNA]</scope>
    <source>
        <strain evidence="2 3">Hi-2</strain>
    </source>
</reference>
<name>A0A5A7MU15_9PROT</name>
<dbReference type="GO" id="GO:0030151">
    <property type="term" value="F:molybdenum ion binding"/>
    <property type="evidence" value="ECO:0007669"/>
    <property type="project" value="InterPro"/>
</dbReference>
<dbReference type="InterPro" id="IPR011037">
    <property type="entry name" value="Pyrv_Knase-like_insert_dom_sf"/>
</dbReference>
<dbReference type="SUPFAM" id="SSF50800">
    <property type="entry name" value="PK beta-barrel domain-like"/>
    <property type="match status" value="1"/>
</dbReference>
<feature type="domain" description="MOSC" evidence="1">
    <location>
        <begin position="1"/>
        <end position="73"/>
    </location>
</feature>
<organism evidence="2 3">
    <name type="scientific">Iodidimonas gelatinilytica</name>
    <dbReference type="NCBI Taxonomy" id="1236966"/>
    <lineage>
        <taxon>Bacteria</taxon>
        <taxon>Pseudomonadati</taxon>
        <taxon>Pseudomonadota</taxon>
        <taxon>Alphaproteobacteria</taxon>
        <taxon>Iodidimonadales</taxon>
        <taxon>Iodidimonadaceae</taxon>
        <taxon>Iodidimonas</taxon>
    </lineage>
</organism>
<dbReference type="PROSITE" id="PS51340">
    <property type="entry name" value="MOSC"/>
    <property type="match status" value="1"/>
</dbReference>
<dbReference type="InterPro" id="IPR005302">
    <property type="entry name" value="MoCF_Sase_C"/>
</dbReference>
<dbReference type="GO" id="GO:0030170">
    <property type="term" value="F:pyridoxal phosphate binding"/>
    <property type="evidence" value="ECO:0007669"/>
    <property type="project" value="InterPro"/>
</dbReference>
<dbReference type="GO" id="GO:0003824">
    <property type="term" value="F:catalytic activity"/>
    <property type="evidence" value="ECO:0007669"/>
    <property type="project" value="InterPro"/>
</dbReference>
<gene>
    <name evidence="2" type="ORF">JCM17844_21550</name>
</gene>
<dbReference type="AlphaFoldDB" id="A0A5A7MU15"/>
<accession>A0A5A7MU15</accession>